<accession>A0A9Q0I6L9</accession>
<comment type="caution">
    <text evidence="2">The sequence shown here is derived from an EMBL/GenBank/DDBJ whole genome shotgun (WGS) entry which is preliminary data.</text>
</comment>
<dbReference type="EMBL" id="JANIIK010000117">
    <property type="protein sequence ID" value="KAJ3586768.1"/>
    <property type="molecule type" value="Genomic_DNA"/>
</dbReference>
<name>A0A9Q0I6L9_9TELE</name>
<dbReference type="Proteomes" id="UP001148018">
    <property type="component" value="Unassembled WGS sequence"/>
</dbReference>
<proteinExistence type="predicted"/>
<evidence type="ECO:0000256" key="1">
    <source>
        <dbReference type="SAM" id="MobiDB-lite"/>
    </source>
</evidence>
<gene>
    <name evidence="2" type="ORF">NHX12_013161</name>
</gene>
<keyword evidence="3" id="KW-1185">Reference proteome</keyword>
<sequence>MATSQQRCAAWRQAEGRGLHRDGRGRHLGGRGQLRDGRGQQSLVAGQLEAAEARARLHNSRQKFQEVMVRKRLV</sequence>
<evidence type="ECO:0000313" key="3">
    <source>
        <dbReference type="Proteomes" id="UP001148018"/>
    </source>
</evidence>
<feature type="region of interest" description="Disordered" evidence="1">
    <location>
        <begin position="1"/>
        <end position="41"/>
    </location>
</feature>
<dbReference type="AlphaFoldDB" id="A0A9Q0I6L9"/>
<reference evidence="2" key="1">
    <citation type="submission" date="2022-07" db="EMBL/GenBank/DDBJ databases">
        <title>Chromosome-level genome of Muraenolepis orangiensis.</title>
        <authorList>
            <person name="Kim J."/>
        </authorList>
    </citation>
    <scope>NUCLEOTIDE SEQUENCE</scope>
    <source>
        <strain evidence="2">KU_S4_2022</strain>
        <tissue evidence="2">Muscle</tissue>
    </source>
</reference>
<protein>
    <submittedName>
        <fullName evidence="2">Uncharacterized protein</fullName>
    </submittedName>
</protein>
<organism evidence="2 3">
    <name type="scientific">Muraenolepis orangiensis</name>
    <name type="common">Patagonian moray cod</name>
    <dbReference type="NCBI Taxonomy" id="630683"/>
    <lineage>
        <taxon>Eukaryota</taxon>
        <taxon>Metazoa</taxon>
        <taxon>Chordata</taxon>
        <taxon>Craniata</taxon>
        <taxon>Vertebrata</taxon>
        <taxon>Euteleostomi</taxon>
        <taxon>Actinopterygii</taxon>
        <taxon>Neopterygii</taxon>
        <taxon>Teleostei</taxon>
        <taxon>Neoteleostei</taxon>
        <taxon>Acanthomorphata</taxon>
        <taxon>Zeiogadaria</taxon>
        <taxon>Gadariae</taxon>
        <taxon>Gadiformes</taxon>
        <taxon>Muraenolepidoidei</taxon>
        <taxon>Muraenolepididae</taxon>
        <taxon>Muraenolepis</taxon>
    </lineage>
</organism>
<evidence type="ECO:0000313" key="2">
    <source>
        <dbReference type="EMBL" id="KAJ3586768.1"/>
    </source>
</evidence>